<evidence type="ECO:0000256" key="1">
    <source>
        <dbReference type="SAM" id="MobiDB-lite"/>
    </source>
</evidence>
<proteinExistence type="predicted"/>
<organism evidence="3 4">
    <name type="scientific">Leucobacter albus</name>
    <dbReference type="NCBI Taxonomy" id="272210"/>
    <lineage>
        <taxon>Bacteria</taxon>
        <taxon>Bacillati</taxon>
        <taxon>Actinomycetota</taxon>
        <taxon>Actinomycetes</taxon>
        <taxon>Micrococcales</taxon>
        <taxon>Microbacteriaceae</taxon>
        <taxon>Leucobacter</taxon>
    </lineage>
</organism>
<gene>
    <name evidence="3" type="ORF">ACFQ3U_03775</name>
</gene>
<protein>
    <submittedName>
        <fullName evidence="3">Transposase</fullName>
    </submittedName>
</protein>
<dbReference type="PANTHER" id="PTHR10948:SF23">
    <property type="entry name" value="TRANSPOSASE INSI FOR INSERTION SEQUENCE ELEMENT IS30A-RELATED"/>
    <property type="match status" value="1"/>
</dbReference>
<reference evidence="4" key="1">
    <citation type="journal article" date="2019" name="Int. J. Syst. Evol. Microbiol.">
        <title>The Global Catalogue of Microorganisms (GCM) 10K type strain sequencing project: providing services to taxonomists for standard genome sequencing and annotation.</title>
        <authorList>
            <consortium name="The Broad Institute Genomics Platform"/>
            <consortium name="The Broad Institute Genome Sequencing Center for Infectious Disease"/>
            <person name="Wu L."/>
            <person name="Ma J."/>
        </authorList>
    </citation>
    <scope>NUCLEOTIDE SEQUENCE [LARGE SCALE GENOMIC DNA]</scope>
    <source>
        <strain evidence="4">CCUG 50213</strain>
    </source>
</reference>
<evidence type="ECO:0000259" key="2">
    <source>
        <dbReference type="Pfam" id="PF13936"/>
    </source>
</evidence>
<dbReference type="RefSeq" id="WP_382403225.1">
    <property type="nucleotide sequence ID" value="NZ_JBHTLY010000001.1"/>
</dbReference>
<comment type="caution">
    <text evidence="3">The sequence shown here is derived from an EMBL/GenBank/DDBJ whole genome shotgun (WGS) entry which is preliminary data.</text>
</comment>
<name>A0ABW3TKL9_9MICO</name>
<sequence length="204" mass="22863">MGRTGGLAQIPRAVPHLRPATYRRLTLADRSYIQAALSLVPPLGVRAISRELGVSPSTVSREIHAHQQEHWKVNHYDAEVAHYLAAAERGRERPGKLSDSRLRAEVVTRLNLKFSPQQVAGQLKRDVPDRPQMHVSHEAIYQALYMQGKGALRHELTVVKALRSGRTGRKPQSKLPRRSSRPWLDGARLSDRPAEVQDRAVPGH</sequence>
<dbReference type="Pfam" id="PF13936">
    <property type="entry name" value="HTH_38"/>
    <property type="match status" value="1"/>
</dbReference>
<feature type="compositionally biased region" description="Basic residues" evidence="1">
    <location>
        <begin position="166"/>
        <end position="180"/>
    </location>
</feature>
<accession>A0ABW3TKL9</accession>
<dbReference type="InterPro" id="IPR025246">
    <property type="entry name" value="IS30-like_HTH"/>
</dbReference>
<feature type="region of interest" description="Disordered" evidence="1">
    <location>
        <begin position="162"/>
        <end position="204"/>
    </location>
</feature>
<evidence type="ECO:0000313" key="3">
    <source>
        <dbReference type="EMBL" id="MFD1201007.1"/>
    </source>
</evidence>
<dbReference type="InterPro" id="IPR051917">
    <property type="entry name" value="Transposase-Integrase"/>
</dbReference>
<feature type="compositionally biased region" description="Basic and acidic residues" evidence="1">
    <location>
        <begin position="188"/>
        <end position="198"/>
    </location>
</feature>
<dbReference type="Proteomes" id="UP001597181">
    <property type="component" value="Unassembled WGS sequence"/>
</dbReference>
<dbReference type="PANTHER" id="PTHR10948">
    <property type="entry name" value="TRANSPOSASE"/>
    <property type="match status" value="1"/>
</dbReference>
<dbReference type="EMBL" id="JBHTLY010000001">
    <property type="protein sequence ID" value="MFD1201007.1"/>
    <property type="molecule type" value="Genomic_DNA"/>
</dbReference>
<evidence type="ECO:0000313" key="4">
    <source>
        <dbReference type="Proteomes" id="UP001597181"/>
    </source>
</evidence>
<feature type="domain" description="Transposase IS30-like HTH" evidence="2">
    <location>
        <begin position="22"/>
        <end position="64"/>
    </location>
</feature>
<keyword evidence="4" id="KW-1185">Reference proteome</keyword>